<evidence type="ECO:0000259" key="7">
    <source>
        <dbReference type="PROSITE" id="PS51635"/>
    </source>
</evidence>
<feature type="chain" id="PRO_5032786018" description="PNPLA domain-containing protein" evidence="6">
    <location>
        <begin position="24"/>
        <end position="736"/>
    </location>
</feature>
<keyword evidence="2 5" id="KW-0378">Hydrolase</keyword>
<dbReference type="PANTHER" id="PTHR14226">
    <property type="entry name" value="NEUROPATHY TARGET ESTERASE/SWISS CHEESE D.MELANOGASTER"/>
    <property type="match status" value="1"/>
</dbReference>
<dbReference type="SUPFAM" id="SSF52151">
    <property type="entry name" value="FabD/lysophospholipase-like"/>
    <property type="match status" value="1"/>
</dbReference>
<dbReference type="CDD" id="cd07205">
    <property type="entry name" value="Pat_PNPLA6_PNPLA7_NTE1_like"/>
    <property type="match status" value="1"/>
</dbReference>
<dbReference type="GO" id="GO:0046470">
    <property type="term" value="P:phosphatidylcholine metabolic process"/>
    <property type="evidence" value="ECO:0007669"/>
    <property type="project" value="InterPro"/>
</dbReference>
<feature type="signal peptide" evidence="6">
    <location>
        <begin position="1"/>
        <end position="23"/>
    </location>
</feature>
<dbReference type="RefSeq" id="WP_168609467.1">
    <property type="nucleotide sequence ID" value="NZ_JAAZQD010000004.1"/>
</dbReference>
<keyword evidence="9" id="KW-1185">Reference proteome</keyword>
<sequence>MLHRTRAWIAAAMLFGLAASAHAQRPKTCLVLGGGGARGAAHIGVLKVLEREHVPIDCIAGTSMGAIVGGLYAAGYSADQIQDILQRIDWKDMFRDDPPREDLPMRRKRDELRFLGGIELGLHDGRIALPRGVIQGQKMQLLLRRLLLSTHQIPDFDHLPIPFRAVATEIGTGRKVVFSKGDLALAIRASMSVPGAFAPIRYRGHLMVDGGMVDNVPIDLAREMGAQRMIVVDVSQPLAAEKELNSPFHIANQMLTVMMKRETDKQLATLGPDDILITPALGDLTSASFDRASQAIELGEQAAQKSASSLQRDAVDVATYARFAAAHHPAPFDPPLIAFLDVLHDGSRTSGYIEQRLSDEVGRRFDPRRLDKAIGRAYGYGTYQRIAYDLEERDGKTGLKVEPVDKDWGPNYLRFGMRLSDNFAGRNSYRLFTEANLTGLNDHGGQLRNRVQLGEVTELFSEFLQPFGKRGRFYVAPYLQYRAYDVPLQGGGSINYAEYRQHRSRAALELGWTPNAMWQLSAALERGHDSTRLRVGLPVFPNFSSDFGGVLLRVSHDSLDSSAFPSRGTRLDLSQEILLRQLGSPDTQRISRLRWDTALSSGANHLLLGASAHSASGSPRDIRFIDYGALGGLTHLSGYADNQIYARQTALARAVYYRRLTNAQHLFSVPVYLGGSLEAGGDWDKRSQIGRDPIFAGSLFLGIDTYLGPIFLGYGQAQGGHRALYLTFGSLLRSDE</sequence>
<accession>A0A846ZML7</accession>
<dbReference type="Pfam" id="PF01734">
    <property type="entry name" value="Patatin"/>
    <property type="match status" value="1"/>
</dbReference>
<keyword evidence="6" id="KW-0732">Signal</keyword>
<dbReference type="InterPro" id="IPR050301">
    <property type="entry name" value="NTE"/>
</dbReference>
<reference evidence="8 9" key="1">
    <citation type="journal article" date="2017" name="Int. J. Syst. Evol. Microbiol.">
        <title>Oleiagrimonas citrea sp. nov., a marine bacterium isolated from tidal flat sediment and emended description of the genus Oleiagrimonas Fang et al. 2015 and Oleiagrimonas soli.</title>
        <authorList>
            <person name="Yang S.H."/>
            <person name="Seo H.S."/>
            <person name="Seong C.N."/>
            <person name="Kwon K.K."/>
        </authorList>
    </citation>
    <scope>NUCLEOTIDE SEQUENCE [LARGE SCALE GENOMIC DNA]</scope>
    <source>
        <strain evidence="8 9">MEBiC09124</strain>
    </source>
</reference>
<name>A0A846ZML7_9GAMM</name>
<evidence type="ECO:0000256" key="2">
    <source>
        <dbReference type="ARBA" id="ARBA00022801"/>
    </source>
</evidence>
<evidence type="ECO:0000256" key="6">
    <source>
        <dbReference type="SAM" id="SignalP"/>
    </source>
</evidence>
<dbReference type="PROSITE" id="PS01237">
    <property type="entry name" value="UPF0028"/>
    <property type="match status" value="1"/>
</dbReference>
<dbReference type="GO" id="GO:0016042">
    <property type="term" value="P:lipid catabolic process"/>
    <property type="evidence" value="ECO:0007669"/>
    <property type="project" value="UniProtKB-UniRule"/>
</dbReference>
<feature type="short sequence motif" description="DGA/G" evidence="5">
    <location>
        <begin position="209"/>
        <end position="211"/>
    </location>
</feature>
<dbReference type="GO" id="GO:0004622">
    <property type="term" value="F:phosphatidylcholine lysophospholipase activity"/>
    <property type="evidence" value="ECO:0007669"/>
    <property type="project" value="InterPro"/>
</dbReference>
<evidence type="ECO:0000313" key="9">
    <source>
        <dbReference type="Proteomes" id="UP000541636"/>
    </source>
</evidence>
<feature type="active site" description="Nucleophile" evidence="5">
    <location>
        <position position="63"/>
    </location>
</feature>
<proteinExistence type="inferred from homology"/>
<feature type="active site" description="Proton acceptor" evidence="5">
    <location>
        <position position="209"/>
    </location>
</feature>
<dbReference type="Gene3D" id="2.40.160.50">
    <property type="entry name" value="membrane protein fhac: a member of the omp85/tpsb transporter family"/>
    <property type="match status" value="1"/>
</dbReference>
<feature type="short sequence motif" description="GXSXG" evidence="5">
    <location>
        <begin position="61"/>
        <end position="65"/>
    </location>
</feature>
<dbReference type="AlphaFoldDB" id="A0A846ZML7"/>
<comment type="caution">
    <text evidence="8">The sequence shown here is derived from an EMBL/GenBank/DDBJ whole genome shotgun (WGS) entry which is preliminary data.</text>
</comment>
<organism evidence="8 9">
    <name type="scientific">Oleiagrimonas citrea</name>
    <dbReference type="NCBI Taxonomy" id="1665687"/>
    <lineage>
        <taxon>Bacteria</taxon>
        <taxon>Pseudomonadati</taxon>
        <taxon>Pseudomonadota</taxon>
        <taxon>Gammaproteobacteria</taxon>
        <taxon>Lysobacterales</taxon>
        <taxon>Rhodanobacteraceae</taxon>
        <taxon>Oleiagrimonas</taxon>
    </lineage>
</organism>
<dbReference type="InterPro" id="IPR001423">
    <property type="entry name" value="LysoPLipase_patatin_CS"/>
</dbReference>
<keyword evidence="4 5" id="KW-0443">Lipid metabolism</keyword>
<comment type="similarity">
    <text evidence="1">Belongs to the NTE family.</text>
</comment>
<gene>
    <name evidence="8" type="ORF">HF690_10995</name>
</gene>
<dbReference type="Proteomes" id="UP000541636">
    <property type="component" value="Unassembled WGS sequence"/>
</dbReference>
<evidence type="ECO:0000256" key="1">
    <source>
        <dbReference type="ARBA" id="ARBA00006636"/>
    </source>
</evidence>
<dbReference type="EMBL" id="JAAZQD010000004">
    <property type="protein sequence ID" value="NKZ39474.1"/>
    <property type="molecule type" value="Genomic_DNA"/>
</dbReference>
<evidence type="ECO:0000256" key="3">
    <source>
        <dbReference type="ARBA" id="ARBA00022963"/>
    </source>
</evidence>
<feature type="short sequence motif" description="GXGXXG" evidence="5">
    <location>
        <begin position="34"/>
        <end position="39"/>
    </location>
</feature>
<evidence type="ECO:0000256" key="5">
    <source>
        <dbReference type="PROSITE-ProRule" id="PRU01161"/>
    </source>
</evidence>
<evidence type="ECO:0000256" key="4">
    <source>
        <dbReference type="ARBA" id="ARBA00023098"/>
    </source>
</evidence>
<keyword evidence="3 5" id="KW-0442">Lipid degradation</keyword>
<dbReference type="PROSITE" id="PS51635">
    <property type="entry name" value="PNPLA"/>
    <property type="match status" value="1"/>
</dbReference>
<protein>
    <recommendedName>
        <fullName evidence="7">PNPLA domain-containing protein</fullName>
    </recommendedName>
</protein>
<dbReference type="PANTHER" id="PTHR14226:SF76">
    <property type="entry name" value="NTE FAMILY PROTEIN RSSA"/>
    <property type="match status" value="1"/>
</dbReference>
<evidence type="ECO:0000313" key="8">
    <source>
        <dbReference type="EMBL" id="NKZ39474.1"/>
    </source>
</evidence>
<dbReference type="InterPro" id="IPR016035">
    <property type="entry name" value="Acyl_Trfase/lysoPLipase"/>
</dbReference>
<dbReference type="InterPro" id="IPR002641">
    <property type="entry name" value="PNPLA_dom"/>
</dbReference>
<feature type="domain" description="PNPLA" evidence="7">
    <location>
        <begin position="30"/>
        <end position="222"/>
    </location>
</feature>
<dbReference type="Gene3D" id="3.40.1090.10">
    <property type="entry name" value="Cytosolic phospholipase A2 catalytic domain"/>
    <property type="match status" value="2"/>
</dbReference>